<evidence type="ECO:0000256" key="1">
    <source>
        <dbReference type="ARBA" id="ARBA00004141"/>
    </source>
</evidence>
<evidence type="ECO:0000259" key="13">
    <source>
        <dbReference type="Pfam" id="PF00520"/>
    </source>
</evidence>
<dbReference type="GO" id="GO:0008076">
    <property type="term" value="C:voltage-gated potassium channel complex"/>
    <property type="evidence" value="ECO:0007669"/>
    <property type="project" value="InterPro"/>
</dbReference>
<dbReference type="Gene3D" id="1.20.120.350">
    <property type="entry name" value="Voltage-gated potassium channels. Chain C"/>
    <property type="match status" value="1"/>
</dbReference>
<dbReference type="InterPro" id="IPR027359">
    <property type="entry name" value="Volt_channel_dom_sf"/>
</dbReference>
<evidence type="ECO:0000256" key="10">
    <source>
        <dbReference type="ARBA" id="ARBA00023136"/>
    </source>
</evidence>
<dbReference type="FunFam" id="1.10.287.70:FF:000097">
    <property type="entry name" value="Potassium voltage-gated channel subfamily G member 3"/>
    <property type="match status" value="1"/>
</dbReference>
<protein>
    <submittedName>
        <fullName evidence="14">Voltage-gated ion channel superfamily</fullName>
    </submittedName>
</protein>
<evidence type="ECO:0000256" key="2">
    <source>
        <dbReference type="ARBA" id="ARBA00022448"/>
    </source>
</evidence>
<comment type="subcellular location">
    <subcellularLocation>
        <location evidence="1">Membrane</location>
        <topology evidence="1">Multi-pass membrane protein</topology>
    </subcellularLocation>
</comment>
<evidence type="ECO:0000256" key="7">
    <source>
        <dbReference type="ARBA" id="ARBA00022958"/>
    </source>
</evidence>
<evidence type="ECO:0000256" key="8">
    <source>
        <dbReference type="ARBA" id="ARBA00022989"/>
    </source>
</evidence>
<organism evidence="14">
    <name type="scientific">Tetraselmis sp. GSL018</name>
    <dbReference type="NCBI Taxonomy" id="582737"/>
    <lineage>
        <taxon>Eukaryota</taxon>
        <taxon>Viridiplantae</taxon>
        <taxon>Chlorophyta</taxon>
        <taxon>core chlorophytes</taxon>
        <taxon>Chlorodendrophyceae</taxon>
        <taxon>Chlorodendrales</taxon>
        <taxon>Chlorodendraceae</taxon>
        <taxon>Tetraselmis</taxon>
    </lineage>
</organism>
<evidence type="ECO:0000256" key="11">
    <source>
        <dbReference type="ARBA" id="ARBA00023303"/>
    </source>
</evidence>
<feature type="transmembrane region" description="Helical" evidence="12">
    <location>
        <begin position="85"/>
        <end position="113"/>
    </location>
</feature>
<evidence type="ECO:0000256" key="6">
    <source>
        <dbReference type="ARBA" id="ARBA00022882"/>
    </source>
</evidence>
<dbReference type="PRINTS" id="PR00169">
    <property type="entry name" value="KCHANNEL"/>
</dbReference>
<evidence type="ECO:0000313" key="14">
    <source>
        <dbReference type="EMBL" id="JAC67837.1"/>
    </source>
</evidence>
<feature type="domain" description="Ion transport" evidence="13">
    <location>
        <begin position="3"/>
        <end position="184"/>
    </location>
</feature>
<dbReference type="SUPFAM" id="SSF81324">
    <property type="entry name" value="Voltage-gated potassium channels"/>
    <property type="match status" value="1"/>
</dbReference>
<accession>A0A061R4I4</accession>
<dbReference type="InterPro" id="IPR028325">
    <property type="entry name" value="VG_K_chnl"/>
</dbReference>
<dbReference type="AlphaFoldDB" id="A0A061R4I4"/>
<evidence type="ECO:0000256" key="4">
    <source>
        <dbReference type="ARBA" id="ARBA00022692"/>
    </source>
</evidence>
<evidence type="ECO:0000256" key="12">
    <source>
        <dbReference type="SAM" id="Phobius"/>
    </source>
</evidence>
<keyword evidence="8 12" id="KW-1133">Transmembrane helix</keyword>
<proteinExistence type="predicted"/>
<keyword evidence="7" id="KW-0630">Potassium</keyword>
<dbReference type="InterPro" id="IPR005821">
    <property type="entry name" value="Ion_trans_dom"/>
</dbReference>
<keyword evidence="5" id="KW-0631">Potassium channel</keyword>
<dbReference type="PANTHER" id="PTHR11537">
    <property type="entry name" value="VOLTAGE-GATED POTASSIUM CHANNEL"/>
    <property type="match status" value="1"/>
</dbReference>
<dbReference type="PANTHER" id="PTHR11537:SF254">
    <property type="entry name" value="POTASSIUM VOLTAGE-GATED CHANNEL PROTEIN SHAB"/>
    <property type="match status" value="1"/>
</dbReference>
<dbReference type="Pfam" id="PF00520">
    <property type="entry name" value="Ion_trans"/>
    <property type="match status" value="1"/>
</dbReference>
<keyword evidence="11" id="KW-0407">Ion channel</keyword>
<evidence type="ECO:0000256" key="9">
    <source>
        <dbReference type="ARBA" id="ARBA00023065"/>
    </source>
</evidence>
<sequence>MATIEDACIMLFTCEYVAKLLTAPRVLEFIRGPLNLIDLVAIIPWYLQFATGRQGLAASVLRIIRLARILKLGGRWGKVQVVTRALLHSLDVLAVLLFLMLATVVIFSALIYYTEEGRAEEADVEGFGSIPESFWWTVVTINTVGYGDVVPITDWGKAVASLLMVVGLLVMALPVSVIGTNFTQEWMEYKDNLTPTRRPRRTSHQT</sequence>
<dbReference type="GO" id="GO:0005249">
    <property type="term" value="F:voltage-gated potassium channel activity"/>
    <property type="evidence" value="ECO:0007669"/>
    <property type="project" value="InterPro"/>
</dbReference>
<feature type="transmembrane region" description="Helical" evidence="12">
    <location>
        <begin position="159"/>
        <end position="179"/>
    </location>
</feature>
<keyword evidence="10 12" id="KW-0472">Membrane</keyword>
<gene>
    <name evidence="14" type="ORF">TSPGSL018_10125</name>
</gene>
<evidence type="ECO:0000256" key="3">
    <source>
        <dbReference type="ARBA" id="ARBA00022538"/>
    </source>
</evidence>
<keyword evidence="2" id="KW-0813">Transport</keyword>
<reference evidence="14" key="1">
    <citation type="submission" date="2014-05" db="EMBL/GenBank/DDBJ databases">
        <title>The transcriptome of the halophilic microalga Tetraselmis sp. GSL018 isolated from the Great Salt Lake, Utah.</title>
        <authorList>
            <person name="Jinkerson R.E."/>
            <person name="D'Adamo S."/>
            <person name="Posewitz M.C."/>
        </authorList>
    </citation>
    <scope>NUCLEOTIDE SEQUENCE</scope>
    <source>
        <strain evidence="14">GSL018</strain>
    </source>
</reference>
<dbReference type="Gene3D" id="1.10.287.70">
    <property type="match status" value="1"/>
</dbReference>
<keyword evidence="6" id="KW-0851">Voltage-gated channel</keyword>
<keyword evidence="4 12" id="KW-0812">Transmembrane</keyword>
<keyword evidence="9" id="KW-0406">Ion transport</keyword>
<keyword evidence="3" id="KW-0633">Potassium transport</keyword>
<dbReference type="EMBL" id="GBEZ01018613">
    <property type="protein sequence ID" value="JAC67837.1"/>
    <property type="molecule type" value="Transcribed_RNA"/>
</dbReference>
<evidence type="ECO:0000256" key="5">
    <source>
        <dbReference type="ARBA" id="ARBA00022826"/>
    </source>
</evidence>
<name>A0A061R4I4_9CHLO</name>
<dbReference type="GO" id="GO:0001508">
    <property type="term" value="P:action potential"/>
    <property type="evidence" value="ECO:0007669"/>
    <property type="project" value="TreeGrafter"/>
</dbReference>